<keyword evidence="5" id="KW-1185">Reference proteome</keyword>
<proteinExistence type="inferred from homology"/>
<evidence type="ECO:0000256" key="2">
    <source>
        <dbReference type="ARBA" id="ARBA00025265"/>
    </source>
</evidence>
<dbReference type="GO" id="GO:0032955">
    <property type="term" value="P:regulation of division septum assembly"/>
    <property type="evidence" value="ECO:0007669"/>
    <property type="project" value="InterPro"/>
</dbReference>
<evidence type="ECO:0000256" key="1">
    <source>
        <dbReference type="ARBA" id="ARBA00008168"/>
    </source>
</evidence>
<keyword evidence="3 4" id="KW-0132">Cell division</keyword>
<name>A0A0U9HHH1_9FIRM</name>
<gene>
    <name evidence="3" type="primary">minE</name>
    <name evidence="4" type="ORF">TSYNT_9243</name>
</gene>
<dbReference type="InterPro" id="IPR036707">
    <property type="entry name" value="MinE_sf"/>
</dbReference>
<dbReference type="EMBL" id="DF977003">
    <property type="protein sequence ID" value="GAQ25990.1"/>
    <property type="molecule type" value="Genomic_DNA"/>
</dbReference>
<dbReference type="InterPro" id="IPR005527">
    <property type="entry name" value="MinE"/>
</dbReference>
<evidence type="ECO:0000313" key="4">
    <source>
        <dbReference type="EMBL" id="GAQ25990.1"/>
    </source>
</evidence>
<dbReference type="NCBIfam" id="TIGR01215">
    <property type="entry name" value="minE"/>
    <property type="match status" value="1"/>
</dbReference>
<keyword evidence="3" id="KW-0131">Cell cycle</keyword>
<evidence type="ECO:0000313" key="5">
    <source>
        <dbReference type="Proteomes" id="UP000062160"/>
    </source>
</evidence>
<dbReference type="STRING" id="224999.GCA_001485475_02028"/>
<comment type="similarity">
    <text evidence="1 3">Belongs to the MinE family.</text>
</comment>
<protein>
    <recommendedName>
        <fullName evidence="3">Cell division topological specificity factor</fullName>
    </recommendedName>
</protein>
<dbReference type="HAMAP" id="MF_00262">
    <property type="entry name" value="MinE"/>
    <property type="match status" value="1"/>
</dbReference>
<dbReference type="GO" id="GO:0051301">
    <property type="term" value="P:cell division"/>
    <property type="evidence" value="ECO:0007669"/>
    <property type="project" value="UniProtKB-KW"/>
</dbReference>
<accession>A0A0U9HHH1</accession>
<reference evidence="4" key="1">
    <citation type="journal article" date="2016" name="Genome Announc.">
        <title>Draft Genome Sequence of the Syntrophic Lactate-Degrading Bacterium Tepidanaerobacter syntrophicus JLT.</title>
        <authorList>
            <person name="Matsuura N."/>
            <person name="Ohashi A."/>
            <person name="Tourlousse D.M."/>
            <person name="Sekiguchi Y."/>
        </authorList>
    </citation>
    <scope>NUCLEOTIDE SEQUENCE [LARGE SCALE GENOMIC DNA]</scope>
    <source>
        <strain evidence="4">JL</strain>
    </source>
</reference>
<comment type="function">
    <text evidence="2 3">Prevents the cell division inhibition by proteins MinC and MinD at internal division sites while permitting inhibition at polar sites. This ensures cell division at the proper site by restricting the formation of a division septum at the midpoint of the long axis of the cell.</text>
</comment>
<dbReference type="Pfam" id="PF03776">
    <property type="entry name" value="MinE"/>
    <property type="match status" value="1"/>
</dbReference>
<evidence type="ECO:0000256" key="3">
    <source>
        <dbReference type="HAMAP-Rule" id="MF_00262"/>
    </source>
</evidence>
<dbReference type="NCBIfam" id="NF001422">
    <property type="entry name" value="PRK00296.1"/>
    <property type="match status" value="1"/>
</dbReference>
<sequence>MMDFFKFFKKTSSSSKDIAKERLQLILVHDRANASPEFLEMIKGQLVDMISNYMEIDKEGIEIKLTSMESEDNVEVPALVANIPIKKVKHSSKF</sequence>
<dbReference type="Gene3D" id="3.30.1070.10">
    <property type="entry name" value="Cell division topological specificity factor MinE"/>
    <property type="match status" value="1"/>
</dbReference>
<dbReference type="AlphaFoldDB" id="A0A0U9HHH1"/>
<organism evidence="4">
    <name type="scientific">Tepidanaerobacter syntrophicus</name>
    <dbReference type="NCBI Taxonomy" id="224999"/>
    <lineage>
        <taxon>Bacteria</taxon>
        <taxon>Bacillati</taxon>
        <taxon>Bacillota</taxon>
        <taxon>Clostridia</taxon>
        <taxon>Thermosediminibacterales</taxon>
        <taxon>Tepidanaerobacteraceae</taxon>
        <taxon>Tepidanaerobacter</taxon>
    </lineage>
</organism>
<dbReference type="SUPFAM" id="SSF55229">
    <property type="entry name" value="Cell division protein MinE topological specificity domain"/>
    <property type="match status" value="1"/>
</dbReference>
<dbReference type="Proteomes" id="UP000062160">
    <property type="component" value="Unassembled WGS sequence"/>
</dbReference>